<gene>
    <name evidence="2" type="ORF">CAGGBEG34_900002</name>
</gene>
<comment type="caution">
    <text evidence="2">The sequence shown here is derived from an EMBL/GenBank/DDBJ whole genome shotgun (WGS) entry which is preliminary data.</text>
</comment>
<dbReference type="NCBIfam" id="TIGR01644">
    <property type="entry name" value="phage_P2_V"/>
    <property type="match status" value="1"/>
</dbReference>
<dbReference type="RefSeq" id="WP_006683369.1">
    <property type="nucleotide sequence ID" value="NZ_CAFB01000114.1"/>
</dbReference>
<dbReference type="STRING" id="1070319.CAGGBEG34_900002"/>
<reference evidence="2 3" key="1">
    <citation type="submission" date="2011-08" db="EMBL/GenBank/DDBJ databases">
        <title>The genome of the obligate endobacterium of an arbuscular mycorrhizal fungus reveals an interphylum network of nutritional interactions.</title>
        <authorList>
            <person name="Ghignone S."/>
            <person name="Salvioli A."/>
            <person name="Anca I."/>
            <person name="Lumini E."/>
            <person name="Ortu G."/>
            <person name="Petiti L."/>
            <person name="Cruveiller S."/>
            <person name="Bianciotto V."/>
            <person name="Piffanelli P."/>
            <person name="Lanfranco L."/>
            <person name="Bonfante P."/>
        </authorList>
    </citation>
    <scope>NUCLEOTIDE SEQUENCE [LARGE SCALE GENOMIC DNA]</scope>
    <source>
        <strain evidence="2 3">BEG34</strain>
    </source>
</reference>
<protein>
    <submittedName>
        <fullName evidence="2">Putative Phage baseplate assembly protein V</fullName>
    </submittedName>
</protein>
<dbReference type="Proteomes" id="UP000054051">
    <property type="component" value="Unassembled WGS sequence"/>
</dbReference>
<dbReference type="InterPro" id="IPR044033">
    <property type="entry name" value="GpV-like_apex"/>
</dbReference>
<dbReference type="Pfam" id="PF06890">
    <property type="entry name" value="Phage_Mu_Gp45"/>
    <property type="match status" value="1"/>
</dbReference>
<dbReference type="eggNOG" id="COG4384">
    <property type="taxonomic scope" value="Bacteria"/>
</dbReference>
<proteinExistence type="predicted"/>
<dbReference type="OrthoDB" id="9802994at2"/>
<evidence type="ECO:0000313" key="2">
    <source>
        <dbReference type="EMBL" id="CCD30345.1"/>
    </source>
</evidence>
<dbReference type="Pfam" id="PF18946">
    <property type="entry name" value="Apex"/>
    <property type="match status" value="1"/>
</dbReference>
<dbReference type="AlphaFoldDB" id="G2JC38"/>
<dbReference type="EMBL" id="CAFB01000114">
    <property type="protein sequence ID" value="CCD30345.1"/>
    <property type="molecule type" value="Genomic_DNA"/>
</dbReference>
<dbReference type="InterPro" id="IPR053861">
    <property type="entry name" value="Phage_Mu_Gp45_N"/>
</dbReference>
<feature type="domain" description="Bacteriophage Mu Gp45 N-terminal" evidence="1">
    <location>
        <begin position="31"/>
        <end position="97"/>
    </location>
</feature>
<accession>G2JC38</accession>
<organism evidence="2 3">
    <name type="scientific">Candidatus Glomeribacter gigasporarum BEG34</name>
    <dbReference type="NCBI Taxonomy" id="1070319"/>
    <lineage>
        <taxon>Bacteria</taxon>
        <taxon>Pseudomonadati</taxon>
        <taxon>Pseudomonadota</taxon>
        <taxon>Betaproteobacteria</taxon>
        <taxon>Burkholderiales</taxon>
        <taxon>Burkholderiaceae</taxon>
        <taxon>Candidatus Glomeribacter</taxon>
    </lineage>
</organism>
<evidence type="ECO:0000313" key="3">
    <source>
        <dbReference type="Proteomes" id="UP000054051"/>
    </source>
</evidence>
<dbReference type="InterPro" id="IPR013046">
    <property type="entry name" value="GpV/Gp45"/>
</dbReference>
<name>G2JC38_9BURK</name>
<sequence length="204" mass="22126">MNSHERMRMNDQTLPAGLERLFRRVMLMIGRGRLTTGRDDGPVQRHQARLGALEVRDHTPRLAEYGFASMPPVGSDAVVVFIGGDRSNGVIIATGHQASRLNHLKAGEAALYDDLGQRVILTRHGIVIEGAGLPVTLRNTPEVTLKASAKVRIEAPVLECTGQIIDQCNAGGRSMAHMRAVYDAHTHGGIERGGSQTQPPRQTT</sequence>
<keyword evidence="3" id="KW-1185">Reference proteome</keyword>
<evidence type="ECO:0000259" key="1">
    <source>
        <dbReference type="Pfam" id="PF06890"/>
    </source>
</evidence>